<feature type="compositionally biased region" description="Polar residues" evidence="11">
    <location>
        <begin position="1174"/>
        <end position="1185"/>
    </location>
</feature>
<dbReference type="Pfam" id="PF01365">
    <property type="entry name" value="RYDR_ITPR"/>
    <property type="match status" value="1"/>
</dbReference>
<evidence type="ECO:0000256" key="5">
    <source>
        <dbReference type="ARBA" id="ARBA00022989"/>
    </source>
</evidence>
<dbReference type="InterPro" id="IPR036300">
    <property type="entry name" value="MIR_dom_sf"/>
</dbReference>
<dbReference type="SUPFAM" id="SSF100909">
    <property type="entry name" value="IP3 receptor type 1 binding core, domain 2"/>
    <property type="match status" value="1"/>
</dbReference>
<feature type="transmembrane region" description="Helical" evidence="12">
    <location>
        <begin position="3079"/>
        <end position="3100"/>
    </location>
</feature>
<reference evidence="14 15" key="1">
    <citation type="journal article" date="2015" name="Genome Biol. Evol.">
        <title>Comparative Genomics of a Bacterivorous Green Alga Reveals Evolutionary Causalities and Consequences of Phago-Mixotrophic Mode of Nutrition.</title>
        <authorList>
            <person name="Burns J.A."/>
            <person name="Paasch A."/>
            <person name="Narechania A."/>
            <person name="Kim E."/>
        </authorList>
    </citation>
    <scope>NUCLEOTIDE SEQUENCE [LARGE SCALE GENOMIC DNA]</scope>
    <source>
        <strain evidence="14 15">PLY_AMNH</strain>
    </source>
</reference>
<evidence type="ECO:0000256" key="12">
    <source>
        <dbReference type="SAM" id="Phobius"/>
    </source>
</evidence>
<feature type="region of interest" description="Disordered" evidence="11">
    <location>
        <begin position="2602"/>
        <end position="2626"/>
    </location>
</feature>
<evidence type="ECO:0000256" key="3">
    <source>
        <dbReference type="ARBA" id="ARBA00022692"/>
    </source>
</evidence>
<dbReference type="PANTHER" id="PTHR13715:SF99">
    <property type="entry name" value="INOSITOL 1,4,5-TRISPHOSPHATE RECEPTOR-LIKE PROTEIN A"/>
    <property type="match status" value="1"/>
</dbReference>
<keyword evidence="15" id="KW-1185">Reference proteome</keyword>
<feature type="compositionally biased region" description="Basic and acidic residues" evidence="11">
    <location>
        <begin position="1277"/>
        <end position="1286"/>
    </location>
</feature>
<evidence type="ECO:0000256" key="6">
    <source>
        <dbReference type="ARBA" id="ARBA00023065"/>
    </source>
</evidence>
<feature type="compositionally biased region" description="Basic and acidic residues" evidence="11">
    <location>
        <begin position="2617"/>
        <end position="2626"/>
    </location>
</feature>
<comment type="caution">
    <text evidence="14">The sequence shown here is derived from an EMBL/GenBank/DDBJ whole genome shotgun (WGS) entry which is preliminary data.</text>
</comment>
<keyword evidence="5 12" id="KW-1133">Transmembrane helix</keyword>
<dbReference type="PROSITE" id="PS50919">
    <property type="entry name" value="MIR"/>
    <property type="match status" value="2"/>
</dbReference>
<feature type="transmembrane region" description="Helical" evidence="12">
    <location>
        <begin position="2941"/>
        <end position="2962"/>
    </location>
</feature>
<dbReference type="GO" id="GO:0005262">
    <property type="term" value="F:calcium channel activity"/>
    <property type="evidence" value="ECO:0007669"/>
    <property type="project" value="InterPro"/>
</dbReference>
<proteinExistence type="predicted"/>
<keyword evidence="8" id="KW-1071">Ligand-gated ion channel</keyword>
<keyword evidence="3 12" id="KW-0812">Transmembrane</keyword>
<evidence type="ECO:0000259" key="13">
    <source>
        <dbReference type="PROSITE" id="PS50919"/>
    </source>
</evidence>
<feature type="transmembrane region" description="Helical" evidence="12">
    <location>
        <begin position="3188"/>
        <end position="3209"/>
    </location>
</feature>
<dbReference type="Gene3D" id="2.80.10.50">
    <property type="match status" value="2"/>
</dbReference>
<evidence type="ECO:0000313" key="14">
    <source>
        <dbReference type="EMBL" id="KAK3281926.1"/>
    </source>
</evidence>
<feature type="region of interest" description="Disordered" evidence="11">
    <location>
        <begin position="1174"/>
        <end position="1194"/>
    </location>
</feature>
<dbReference type="InterPro" id="IPR015925">
    <property type="entry name" value="Ryanodine_IP3_receptor"/>
</dbReference>
<dbReference type="InterPro" id="IPR000699">
    <property type="entry name" value="RIH_dom"/>
</dbReference>
<keyword evidence="9" id="KW-0407">Ion channel</keyword>
<dbReference type="GO" id="GO:0016020">
    <property type="term" value="C:membrane"/>
    <property type="evidence" value="ECO:0007669"/>
    <property type="project" value="InterPro"/>
</dbReference>
<feature type="transmembrane region" description="Helical" evidence="12">
    <location>
        <begin position="3027"/>
        <end position="3058"/>
    </location>
</feature>
<organism evidence="14 15">
    <name type="scientific">Cymbomonas tetramitiformis</name>
    <dbReference type="NCBI Taxonomy" id="36881"/>
    <lineage>
        <taxon>Eukaryota</taxon>
        <taxon>Viridiplantae</taxon>
        <taxon>Chlorophyta</taxon>
        <taxon>Pyramimonadophyceae</taxon>
        <taxon>Pyramimonadales</taxon>
        <taxon>Pyramimonadaceae</taxon>
        <taxon>Cymbomonas</taxon>
    </lineage>
</organism>
<feature type="region of interest" description="Disordered" evidence="11">
    <location>
        <begin position="585"/>
        <end position="630"/>
    </location>
</feature>
<feature type="domain" description="MIR" evidence="13">
    <location>
        <begin position="200"/>
        <end position="254"/>
    </location>
</feature>
<comment type="subcellular location">
    <subcellularLocation>
        <location evidence="1">Endomembrane system</location>
        <topology evidence="1">Multi-pass membrane protein</topology>
    </subcellularLocation>
</comment>
<sequence length="3375" mass="375683">MEDPVYTERAQNMTEVSVHIGDEILLYQYEPHGGTSGYVSSTDDFASCAVHGMEEDKSMPPNLDFCRFFVYQQMNYNGVKESARNFPELREDVLHELLHDSNATDDDLTASLNTRKDSLFQSYQKEQPNKRSLSLSQKRLMRLSTAAVAATAFTNASRNRSQDLRGGVEDRVLLLKALKAKVQKQKLASLLEFRRLVEGKETIMFGDVVQFRHQVTGKFLTVAPTATPDLDASSSKVELWEHGSVDSCFRVLPGFKAKSHGEVVKYGDSILFQSISIPDLHFHVSLAQRKGQQMLRTRAPADSKDDNFFWEQKIADSSYVQYAAELNASHMASHFKMHPFAQDTALQAIKEYDSLLISNLDASQDLVGHVDEHTAFLHGGKVIQIHHRESASYLMCEPGEGGKLHVHFRPDFNTSSAGLSSSSESQVSTWQCKNTNSFWKVESVTPLQCRRCITWSGMWQVESVTPLWSGEHLTWTKRYRIKHIATNKFLRTQRAHPWTMVRNAMARGALGSKLMMRVLAMGARTPMRELEVSSEYNDNSLWQLRPFRSWREERWSDGQPMSFSSGVLLYLENIATGQFLSQSFQEVPTSEAQSRSPGPGPEDAQNAAAAEETLSGGAADGPAPSPGFSHGPRAVIYKAQAILSKLESNAMSVHAVRNKELQTLWPVVHARRCLEHFFQEVCAAPPVELPRDDSEAWSAALAASELGTIVARYVGSQIKVFSMLLLQLAPDSKSANVLEREGRTNRAMQDCMREQCYLDVLMAIFKELFLTRGISLQSNGIQLAELDFGMRNLISWCEHAHRIVGQVCKDNLPNKIHMSRHTPMLQLHLSSVLGSRSSLMEIYADNLQLVKSISDDNLACFLNLLLVNRKASFVSFLIICAVCGKKPMVHNQNRIIQFLNANKDVMPAVEVEDSGAVTINDIRSGVSCNCSAVPSKRIDMLLLANDTPDEEEALLCYYLQMLKLYGSLCEGHNYNGKRVLVDSMDQIGTSYPALLAISRRTALPAVIRSRAVNLLNVLYVLLRDDASPPLLKNTRCCWALAAAMGGVPAPSSPKPAHPPNDKLTKSHTFSSRAVAAVSRHANIINTTWSTQQASGAGHAGHFADLKEFISEYVSEKASFNISQPSENRLTIAVLRVALCLLRAGHYTQWLDAPQSAGNRFYDCAQLSFEDFKPGSNSLGSTQAQQAGGHRPATTSPPLIPLGEIYEDLFVVSPDPNSPRPGPLPNTLLACTEAPDAKQAASAASAVAESKTNKHHWVDNANLLPKSNGHFFAQGKTDGLHTRETSRNRTPSPGPGSPTSRATHSAARLASSEHNLRELQGLVKPLLELLDGRTDVDSAQKERLTNAERFQHSDNSAIVMEGKVAICDLLTAMFTLRLDKRTHLVQQTMEDMFISQHAAALKGIASSAFSSKEAMAKLSASRVVWTQEQIEALRSKLFEDDMLSDLVALQGKSSLQAPNYFVCILLDLLRYRHPPLVLKAFTLMHQHLIQRVSLVQHLHQLQLVMDPDLMAMHDMLLKNLAQLQHCRHVCAGTGLGSAHSWKVLWEARGVLTRLLMLCTTGYQEQSDRNAEVEASFVTWATSPTADPVHLTLGGGPGAAHGRLAMVPVSGLAGRIGTFQTMVGNSGLVEEVVALLRLPSPPDPNAENLSLHQDFMLLCHRFLAAACVAPAHLGNQQVLWSHAGALQEHLGVSGMDAPTTLAAFFETAEGLIRRPEGNVIAACAGYIGGFGQQARWIRLMTSLVLVDGGMIVEKQEQVLTLLLERRDSLCLLWNTTEGFLERARLLAAHEHLDRSRQHTSRLAYHAALINLIALCASNCNSFLRNALRSLFSFQDCVQHVLDCTCGEEGLAGGDRRGAVEHPGAPVPARVLVQTPFLRLFTALYLTTDDGRAMVEEAMGYRIWSCVNPTAAAKSPGQEGFPSGIRRPWLRIPHAGTVLMQVFAQDIKAAATNQAMRPYVLGAVCPCLVAYLERVQEIIEPQIDEDSDCDVTVATQEELMESLRELHDALQDYGSHEGLYLRETLENILELFDDDAISPRVTEGDPDVPHITQVEAPMPKSLWQRATGISKKVPVPGDMLRFNSSDSLDDPAHREHVPESAKSLWQKLSLGRDPAEVLPFSSSDSLDDHDADNAQKMVVDVFDETWKALLDDLMKACGIVGQKEMLGKGIWNLARVLSEFGGVGEQSWDRSADPAQAKPVKVGERLEQLLSWANLGGLEIQSERPKASRTPRVKQGSIYELQAMRMLHSMNLVVEEDALTCIVRMVQDSAVAIPDAVLVAAMQLMRCSIYAEEPALLPGDLKGEPCRRKNFRNFVIGQPPTKFANSSFVSNHLLQWVQLRHMVAGVGQVAVQCISSGSEEVATMARRLLIALLEGGNRPVLDMLHSQLVRTDPFSKQLAEGFFDSLGTALKGTHMLIRTYQRVLVRTVESSTEITARLRRRMSAGTPAMVTAMRTSVYNAEGPRRRKKTVKSGMEDRQDTLGQLAEKIGAKVKAASELLRLLQLLTEGHHQKMQSLVRSQTQFAVSQDLVGQCISLAEELAPLVADHIDAGFHHLPMLLVQCVHTLTEFVQGPCVENQEQLLHSSLVKTLDHMIRSMRLEDYIDPESSSVKNGRRRVKNQKSDSSKSERPAFFREVAPKLDPATTDLWAINISSGAMCSCLHTSVLTLLRSMLEGQARHATTSVLQKLYVQGFHSKGLMLSVFLERLRGNTVVHKGLSDLGLSDPHAGLRQLIDWQDNWPELRKVGRDLTSSYAPVDTILRSEGGGENESEAVCSMLQDECYGHLSLLAVLEQQSGRRMESMFHTSTRETFNNLKRIQQVVGSVEIVFKDKVSKAFFPIPAQCTHHQTDRTHMAGFQKRLLALPRKSPQGKVNAFVQLAQVTAFSIKHNSLLRNNRHTAWLVQNQELILNTPFYTSTIICTLLTVYNTTDAPDSSYYISGWLDMVIFALGIFHLSATVLNLVRYIKVEVPMLLFKRKRRSLSVEQQLSKPKENVLAYSSEDMSVKLRKILDEDEAKSRAHNLRYLVKDFYLYWLTTSIMMSISSLCLSPFIYVLFLLVYSIESPMAMNIIQALRNVYPAFRSTLLLGILVVVIFAFGSFVFFYSDMERSYADAGCTFSSVDATTNECASDSVTLFQVVALHIQSAFLGIGLDPLFDPLSNSANWLWRVTPLYIQEDGHDHLRNLYTVIFSLIWQLVLLNIITGLITDAFMTIRMEEKEKHMDSAQRCLICSCDRSTLDELGNYSFDIHLERDHNPWMYACFFVHLSNTDESELDGIESYVCEQLQHGNSDFMPIMRCCALDKVRETTKAEDDKFDRLSKVIDEQVQQTLKNQDKRLQAMESRIEEFMKSMDGNFSFLRQHLLGKSESKPRGHSDSIAH</sequence>
<dbReference type="GO" id="GO:0012505">
    <property type="term" value="C:endomembrane system"/>
    <property type="evidence" value="ECO:0007669"/>
    <property type="project" value="UniProtKB-SubCell"/>
</dbReference>
<evidence type="ECO:0000256" key="1">
    <source>
        <dbReference type="ARBA" id="ARBA00004127"/>
    </source>
</evidence>
<dbReference type="InterPro" id="IPR016093">
    <property type="entry name" value="MIR_motif"/>
</dbReference>
<keyword evidence="7 12" id="KW-0472">Membrane</keyword>
<dbReference type="EMBL" id="LGRX02003641">
    <property type="protein sequence ID" value="KAK3281926.1"/>
    <property type="molecule type" value="Genomic_DNA"/>
</dbReference>
<evidence type="ECO:0000256" key="9">
    <source>
        <dbReference type="ARBA" id="ARBA00023303"/>
    </source>
</evidence>
<keyword evidence="4" id="KW-0677">Repeat</keyword>
<protein>
    <recommendedName>
        <fullName evidence="13">MIR domain-containing protein</fullName>
    </recommendedName>
</protein>
<dbReference type="InterPro" id="IPR013662">
    <property type="entry name" value="RIH_assoc-dom"/>
</dbReference>
<evidence type="ECO:0000256" key="2">
    <source>
        <dbReference type="ARBA" id="ARBA00022448"/>
    </source>
</evidence>
<evidence type="ECO:0000256" key="10">
    <source>
        <dbReference type="SAM" id="Coils"/>
    </source>
</evidence>
<feature type="region of interest" description="Disordered" evidence="11">
    <location>
        <begin position="1264"/>
        <end position="1308"/>
    </location>
</feature>
<evidence type="ECO:0000313" key="15">
    <source>
        <dbReference type="Proteomes" id="UP001190700"/>
    </source>
</evidence>
<evidence type="ECO:0000256" key="7">
    <source>
        <dbReference type="ARBA" id="ARBA00023136"/>
    </source>
</evidence>
<dbReference type="Proteomes" id="UP001190700">
    <property type="component" value="Unassembled WGS sequence"/>
</dbReference>
<dbReference type="Pfam" id="PF08709">
    <property type="entry name" value="Ins145_P3_rec"/>
    <property type="match status" value="1"/>
</dbReference>
<evidence type="ECO:0000256" key="8">
    <source>
        <dbReference type="ARBA" id="ARBA00023286"/>
    </source>
</evidence>
<dbReference type="InterPro" id="IPR014821">
    <property type="entry name" value="Ins145_P3_rcpt"/>
</dbReference>
<evidence type="ECO:0000256" key="11">
    <source>
        <dbReference type="SAM" id="MobiDB-lite"/>
    </source>
</evidence>
<feature type="coiled-coil region" evidence="10">
    <location>
        <begin position="3319"/>
        <end position="3346"/>
    </location>
</feature>
<name>A0AAE0LDZ1_9CHLO</name>
<evidence type="ECO:0000256" key="4">
    <source>
        <dbReference type="ARBA" id="ARBA00022737"/>
    </source>
</evidence>
<keyword evidence="10" id="KW-0175">Coiled coil</keyword>
<dbReference type="Pfam" id="PF08454">
    <property type="entry name" value="RIH_assoc"/>
    <property type="match status" value="1"/>
</dbReference>
<feature type="compositionally biased region" description="Polar residues" evidence="11">
    <location>
        <begin position="585"/>
        <end position="596"/>
    </location>
</feature>
<accession>A0AAE0LDZ1</accession>
<feature type="domain" description="MIR" evidence="13">
    <location>
        <begin position="470"/>
        <end position="547"/>
    </location>
</feature>
<keyword evidence="6" id="KW-0406">Ion transport</keyword>
<dbReference type="SUPFAM" id="SSF82109">
    <property type="entry name" value="MIR domain"/>
    <property type="match status" value="1"/>
</dbReference>
<keyword evidence="2" id="KW-0813">Transport</keyword>
<gene>
    <name evidence="14" type="ORF">CYMTET_10314</name>
</gene>
<dbReference type="PANTHER" id="PTHR13715">
    <property type="entry name" value="RYANODINE RECEPTOR AND IP3 RECEPTOR"/>
    <property type="match status" value="1"/>
</dbReference>
<dbReference type="InterPro" id="IPR035910">
    <property type="entry name" value="RyR/IP3R_RIH_dom_sf"/>
</dbReference>
<feature type="compositionally biased region" description="Low complexity" evidence="11">
    <location>
        <begin position="615"/>
        <end position="629"/>
    </location>
</feature>